<dbReference type="Proteomes" id="UP000036681">
    <property type="component" value="Unplaced"/>
</dbReference>
<sequence>MTLFRRQPKTSVRTAPVKRARARVACHCTTKGPSFTVSSLNLCVRVVL</sequence>
<protein>
    <submittedName>
        <fullName evidence="2">Uncharacterized protein</fullName>
    </submittedName>
</protein>
<accession>A0A0M3HF47</accession>
<keyword evidence="1" id="KW-1185">Reference proteome</keyword>
<reference evidence="2" key="1">
    <citation type="submission" date="2017-02" db="UniProtKB">
        <authorList>
            <consortium name="WormBaseParasite"/>
        </authorList>
    </citation>
    <scope>IDENTIFICATION</scope>
</reference>
<organism evidence="1 2">
    <name type="scientific">Ascaris lumbricoides</name>
    <name type="common">Giant roundworm</name>
    <dbReference type="NCBI Taxonomy" id="6252"/>
    <lineage>
        <taxon>Eukaryota</taxon>
        <taxon>Metazoa</taxon>
        <taxon>Ecdysozoa</taxon>
        <taxon>Nematoda</taxon>
        <taxon>Chromadorea</taxon>
        <taxon>Rhabditida</taxon>
        <taxon>Spirurina</taxon>
        <taxon>Ascaridomorpha</taxon>
        <taxon>Ascaridoidea</taxon>
        <taxon>Ascarididae</taxon>
        <taxon>Ascaris</taxon>
    </lineage>
</organism>
<dbReference type="AlphaFoldDB" id="A0A0M3HF47"/>
<evidence type="ECO:0000313" key="2">
    <source>
        <dbReference type="WBParaSite" id="ALUE_0000014201-mRNA-1"/>
    </source>
</evidence>
<evidence type="ECO:0000313" key="1">
    <source>
        <dbReference type="Proteomes" id="UP000036681"/>
    </source>
</evidence>
<name>A0A0M3HF47_ASCLU</name>
<dbReference type="WBParaSite" id="ALUE_0000014201-mRNA-1">
    <property type="protein sequence ID" value="ALUE_0000014201-mRNA-1"/>
    <property type="gene ID" value="ALUE_0000014201"/>
</dbReference>
<proteinExistence type="predicted"/>